<dbReference type="Proteomes" id="UP001285908">
    <property type="component" value="Unassembled WGS sequence"/>
</dbReference>
<dbReference type="AlphaFoldDB" id="A0AAJ0IEL4"/>
<organism evidence="2 3">
    <name type="scientific">Neurospora hispaniola</name>
    <dbReference type="NCBI Taxonomy" id="588809"/>
    <lineage>
        <taxon>Eukaryota</taxon>
        <taxon>Fungi</taxon>
        <taxon>Dikarya</taxon>
        <taxon>Ascomycota</taxon>
        <taxon>Pezizomycotina</taxon>
        <taxon>Sordariomycetes</taxon>
        <taxon>Sordariomycetidae</taxon>
        <taxon>Sordariales</taxon>
        <taxon>Sordariaceae</taxon>
        <taxon>Neurospora</taxon>
    </lineage>
</organism>
<dbReference type="RefSeq" id="XP_062696583.1">
    <property type="nucleotide sequence ID" value="XM_062836479.1"/>
</dbReference>
<proteinExistence type="predicted"/>
<dbReference type="EMBL" id="JAULSX010000001">
    <property type="protein sequence ID" value="KAK3498950.1"/>
    <property type="molecule type" value="Genomic_DNA"/>
</dbReference>
<protein>
    <recommendedName>
        <fullName evidence="4">Secreted protein</fullName>
    </recommendedName>
</protein>
<evidence type="ECO:0000256" key="1">
    <source>
        <dbReference type="SAM" id="SignalP"/>
    </source>
</evidence>
<reference evidence="2 3" key="1">
    <citation type="journal article" date="2023" name="Mol. Phylogenet. Evol.">
        <title>Genome-scale phylogeny and comparative genomics of the fungal order Sordariales.</title>
        <authorList>
            <person name="Hensen N."/>
            <person name="Bonometti L."/>
            <person name="Westerberg I."/>
            <person name="Brannstrom I.O."/>
            <person name="Guillou S."/>
            <person name="Cros-Aarteil S."/>
            <person name="Calhoun S."/>
            <person name="Haridas S."/>
            <person name="Kuo A."/>
            <person name="Mondo S."/>
            <person name="Pangilinan J."/>
            <person name="Riley R."/>
            <person name="LaButti K."/>
            <person name="Andreopoulos B."/>
            <person name="Lipzen A."/>
            <person name="Chen C."/>
            <person name="Yan M."/>
            <person name="Daum C."/>
            <person name="Ng V."/>
            <person name="Clum A."/>
            <person name="Steindorff A."/>
            <person name="Ohm R.A."/>
            <person name="Martin F."/>
            <person name="Silar P."/>
            <person name="Natvig D.O."/>
            <person name="Lalanne C."/>
            <person name="Gautier V."/>
            <person name="Ament-Velasquez S.L."/>
            <person name="Kruys A."/>
            <person name="Hutchinson M.I."/>
            <person name="Powell A.J."/>
            <person name="Barry K."/>
            <person name="Miller A.N."/>
            <person name="Grigoriev I.V."/>
            <person name="Debuchy R."/>
            <person name="Gladieux P."/>
            <person name="Hiltunen Thoren M."/>
            <person name="Johannesson H."/>
        </authorList>
    </citation>
    <scope>NUCLEOTIDE SEQUENCE [LARGE SCALE GENOMIC DNA]</scope>
    <source>
        <strain evidence="2 3">FGSC 10403</strain>
    </source>
</reference>
<evidence type="ECO:0000313" key="2">
    <source>
        <dbReference type="EMBL" id="KAK3498950.1"/>
    </source>
</evidence>
<gene>
    <name evidence="2" type="ORF">B0T23DRAFT_368865</name>
</gene>
<accession>A0AAJ0IEL4</accession>
<evidence type="ECO:0000313" key="3">
    <source>
        <dbReference type="Proteomes" id="UP001285908"/>
    </source>
</evidence>
<dbReference type="GeneID" id="87874101"/>
<keyword evidence="3" id="KW-1185">Reference proteome</keyword>
<feature type="chain" id="PRO_5042545971" description="Secreted protein" evidence="1">
    <location>
        <begin position="31"/>
        <end position="96"/>
    </location>
</feature>
<comment type="caution">
    <text evidence="2">The sequence shown here is derived from an EMBL/GenBank/DDBJ whole genome shotgun (WGS) entry which is preliminary data.</text>
</comment>
<evidence type="ECO:0008006" key="4">
    <source>
        <dbReference type="Google" id="ProtNLM"/>
    </source>
</evidence>
<keyword evidence="1" id="KW-0732">Signal</keyword>
<sequence length="96" mass="10806">MAHDSRRLMPWGSRAFHALECACLVFVVSSSVKRSMNVIPYTYRSCYRSQDAHRRNHPIISPDLNLISSSTACNVVSVSLSPNKFIHCLSPSVERI</sequence>
<feature type="signal peptide" evidence="1">
    <location>
        <begin position="1"/>
        <end position="30"/>
    </location>
</feature>
<name>A0AAJ0IEL4_9PEZI</name>